<keyword evidence="3 9" id="KW-0813">Transport</keyword>
<dbReference type="InterPro" id="IPR036739">
    <property type="entry name" value="SLC41_membr_dom_sf"/>
</dbReference>
<feature type="transmembrane region" description="Helical" evidence="9">
    <location>
        <begin position="313"/>
        <end position="333"/>
    </location>
</feature>
<dbReference type="InterPro" id="IPR006668">
    <property type="entry name" value="Mg_transptr_MgtE_intracell_dom"/>
</dbReference>
<keyword evidence="5 9" id="KW-0460">Magnesium</keyword>
<gene>
    <name evidence="11" type="ORF">FM104_14060</name>
</gene>
<dbReference type="SMART" id="SM00116">
    <property type="entry name" value="CBS"/>
    <property type="match status" value="2"/>
</dbReference>
<dbReference type="Gene3D" id="3.10.580.10">
    <property type="entry name" value="CBS-domain"/>
    <property type="match status" value="1"/>
</dbReference>
<dbReference type="CDD" id="cd04606">
    <property type="entry name" value="CBS_pair_Mg_transporter"/>
    <property type="match status" value="1"/>
</dbReference>
<dbReference type="SMART" id="SM00924">
    <property type="entry name" value="MgtE_N"/>
    <property type="match status" value="1"/>
</dbReference>
<name>A0A1R4KN34_9MICO</name>
<evidence type="ECO:0000313" key="12">
    <source>
        <dbReference type="Proteomes" id="UP000196320"/>
    </source>
</evidence>
<dbReference type="GO" id="GO:0015095">
    <property type="term" value="F:magnesium ion transmembrane transporter activity"/>
    <property type="evidence" value="ECO:0007669"/>
    <property type="project" value="UniProtKB-UniRule"/>
</dbReference>
<feature type="transmembrane region" description="Helical" evidence="9">
    <location>
        <begin position="391"/>
        <end position="413"/>
    </location>
</feature>
<dbReference type="OrthoDB" id="9790355at2"/>
<evidence type="ECO:0000256" key="6">
    <source>
        <dbReference type="ARBA" id="ARBA00022989"/>
    </source>
</evidence>
<feature type="domain" description="CBS" evidence="10">
    <location>
        <begin position="142"/>
        <end position="203"/>
    </location>
</feature>
<dbReference type="Pfam" id="PF00571">
    <property type="entry name" value="CBS"/>
    <property type="match status" value="2"/>
</dbReference>
<evidence type="ECO:0000256" key="9">
    <source>
        <dbReference type="RuleBase" id="RU362011"/>
    </source>
</evidence>
<dbReference type="InterPro" id="IPR000644">
    <property type="entry name" value="CBS_dom"/>
</dbReference>
<dbReference type="PROSITE" id="PS51371">
    <property type="entry name" value="CBS"/>
    <property type="match status" value="2"/>
</dbReference>
<dbReference type="GO" id="GO:0046872">
    <property type="term" value="F:metal ion binding"/>
    <property type="evidence" value="ECO:0007669"/>
    <property type="project" value="UniProtKB-KW"/>
</dbReference>
<keyword evidence="9" id="KW-1003">Cell membrane</keyword>
<evidence type="ECO:0000256" key="1">
    <source>
        <dbReference type="ARBA" id="ARBA00004141"/>
    </source>
</evidence>
<keyword evidence="9" id="KW-0479">Metal-binding</keyword>
<reference evidence="11 12" key="1">
    <citation type="submission" date="2017-02" db="EMBL/GenBank/DDBJ databases">
        <authorList>
            <person name="Peterson S.W."/>
        </authorList>
    </citation>
    <scope>NUCLEOTIDE SEQUENCE [LARGE SCALE GENOMIC DNA]</scope>
    <source>
        <strain evidence="11 12">B Mb 05.01</strain>
    </source>
</reference>
<comment type="subcellular location">
    <subcellularLocation>
        <location evidence="9">Cell membrane</location>
        <topology evidence="9">Multi-pass membrane protein</topology>
    </subcellularLocation>
    <subcellularLocation>
        <location evidence="1">Membrane</location>
        <topology evidence="1">Multi-pass membrane protein</topology>
    </subcellularLocation>
</comment>
<evidence type="ECO:0000256" key="8">
    <source>
        <dbReference type="PROSITE-ProRule" id="PRU00703"/>
    </source>
</evidence>
<proteinExistence type="inferred from homology"/>
<evidence type="ECO:0000256" key="5">
    <source>
        <dbReference type="ARBA" id="ARBA00022842"/>
    </source>
</evidence>
<dbReference type="SUPFAM" id="SSF158791">
    <property type="entry name" value="MgtE N-terminal domain-like"/>
    <property type="match status" value="1"/>
</dbReference>
<dbReference type="PANTHER" id="PTHR43773">
    <property type="entry name" value="MAGNESIUM TRANSPORTER MGTE"/>
    <property type="match status" value="1"/>
</dbReference>
<dbReference type="RefSeq" id="WP_087132843.1">
    <property type="nucleotide sequence ID" value="NZ_FUKO01000037.1"/>
</dbReference>
<dbReference type="PANTHER" id="PTHR43773:SF1">
    <property type="entry name" value="MAGNESIUM TRANSPORTER MGTE"/>
    <property type="match status" value="1"/>
</dbReference>
<keyword evidence="6 9" id="KW-1133">Transmembrane helix</keyword>
<evidence type="ECO:0000256" key="4">
    <source>
        <dbReference type="ARBA" id="ARBA00022692"/>
    </source>
</evidence>
<dbReference type="InterPro" id="IPR006667">
    <property type="entry name" value="SLC41_membr_dom"/>
</dbReference>
<dbReference type="Pfam" id="PF01769">
    <property type="entry name" value="MgtE"/>
    <property type="match status" value="1"/>
</dbReference>
<dbReference type="Pfam" id="PF03448">
    <property type="entry name" value="MgtE_N"/>
    <property type="match status" value="1"/>
</dbReference>
<comment type="similarity">
    <text evidence="2 9">Belongs to the SLC41A transporter family.</text>
</comment>
<dbReference type="EMBL" id="FUKO01000037">
    <property type="protein sequence ID" value="SJN45474.1"/>
    <property type="molecule type" value="Genomic_DNA"/>
</dbReference>
<dbReference type="SUPFAM" id="SSF54631">
    <property type="entry name" value="CBS-domain pair"/>
    <property type="match status" value="1"/>
</dbReference>
<evidence type="ECO:0000256" key="7">
    <source>
        <dbReference type="ARBA" id="ARBA00023136"/>
    </source>
</evidence>
<dbReference type="Gene3D" id="1.25.60.10">
    <property type="entry name" value="MgtE N-terminal domain-like"/>
    <property type="match status" value="1"/>
</dbReference>
<feature type="transmembrane region" description="Helical" evidence="9">
    <location>
        <begin position="425"/>
        <end position="445"/>
    </location>
</feature>
<feature type="domain" description="CBS" evidence="10">
    <location>
        <begin position="205"/>
        <end position="261"/>
    </location>
</feature>
<dbReference type="InterPro" id="IPR006669">
    <property type="entry name" value="MgtE_transporter"/>
</dbReference>
<comment type="function">
    <text evidence="9">Acts as a magnesium transporter.</text>
</comment>
<dbReference type="InterPro" id="IPR038076">
    <property type="entry name" value="MgtE_N_sf"/>
</dbReference>
<protein>
    <recommendedName>
        <fullName evidence="9">Magnesium transporter MgtE</fullName>
    </recommendedName>
</protein>
<dbReference type="Gene3D" id="1.10.357.20">
    <property type="entry name" value="SLC41 divalent cation transporters, integral membrane domain"/>
    <property type="match status" value="1"/>
</dbReference>
<dbReference type="SUPFAM" id="SSF161093">
    <property type="entry name" value="MgtE membrane domain-like"/>
    <property type="match status" value="1"/>
</dbReference>
<dbReference type="Proteomes" id="UP000196320">
    <property type="component" value="Unassembled WGS sequence"/>
</dbReference>
<comment type="subunit">
    <text evidence="9">Homodimer.</text>
</comment>
<dbReference type="NCBIfam" id="TIGR00400">
    <property type="entry name" value="mgtE"/>
    <property type="match status" value="1"/>
</dbReference>
<feature type="transmembrane region" description="Helical" evidence="9">
    <location>
        <begin position="289"/>
        <end position="307"/>
    </location>
</feature>
<accession>A0A1R4KN34</accession>
<organism evidence="11 12">
    <name type="scientific">Microbacterium esteraromaticum</name>
    <dbReference type="NCBI Taxonomy" id="57043"/>
    <lineage>
        <taxon>Bacteria</taxon>
        <taxon>Bacillati</taxon>
        <taxon>Actinomycetota</taxon>
        <taxon>Actinomycetes</taxon>
        <taxon>Micrococcales</taxon>
        <taxon>Microbacteriaceae</taxon>
        <taxon>Microbacterium</taxon>
    </lineage>
</organism>
<evidence type="ECO:0000256" key="3">
    <source>
        <dbReference type="ARBA" id="ARBA00022448"/>
    </source>
</evidence>
<evidence type="ECO:0000313" key="11">
    <source>
        <dbReference type="EMBL" id="SJN45474.1"/>
    </source>
</evidence>
<dbReference type="GO" id="GO:0005886">
    <property type="term" value="C:plasma membrane"/>
    <property type="evidence" value="ECO:0007669"/>
    <property type="project" value="UniProtKB-SubCell"/>
</dbReference>
<keyword evidence="7 9" id="KW-0472">Membrane</keyword>
<evidence type="ECO:0000256" key="2">
    <source>
        <dbReference type="ARBA" id="ARBA00009749"/>
    </source>
</evidence>
<dbReference type="AlphaFoldDB" id="A0A1R4KN34"/>
<sequence>MTPKQLQHISDVADSVEQLITRGDLAEVSATLTPLPVPDVVELIGRLSIADGAIIYRLLTKARSLEVFEALPPGMQGDIVQALQDAEITGLFAEMDPDDRAWLLDELPASVAPRLLQGLSAHEREMTAAILGYPKNAIGRRMSPEVIITHPNLTVGETMSRVRENLRRAETIYTLPVTDSGRRVVGVVSLRDVLAADDDAQISGFMSEAHIATADEDAETAARRATDLGLLALPIVDSEQRLVGVLTIDDAARILKQEESEDAARQGGVEPLRRSYLSTPIRRLVRSRVVWLLVLAVGATLTVQVLGAFEATLAQMTVLALFVPLLIGTGGNTGNQAATTVTRSLALGEVTPRDVRKVLSREIRVGFSLGLLLGLLGFAIAGLVFDWHIGVVIGLTLLAVCTLAASIGGIMPLAARAIKVDPAVFSNPFITTFVDATGLIIYFLIAKAVLGI</sequence>
<evidence type="ECO:0000259" key="10">
    <source>
        <dbReference type="PROSITE" id="PS51371"/>
    </source>
</evidence>
<dbReference type="InterPro" id="IPR046342">
    <property type="entry name" value="CBS_dom_sf"/>
</dbReference>
<keyword evidence="4 9" id="KW-0812">Transmembrane</keyword>
<keyword evidence="8" id="KW-0129">CBS domain</keyword>
<keyword evidence="12" id="KW-1185">Reference proteome</keyword>
<feature type="transmembrane region" description="Helical" evidence="9">
    <location>
        <begin position="365"/>
        <end position="385"/>
    </location>
</feature>